<dbReference type="GO" id="GO:0016020">
    <property type="term" value="C:membrane"/>
    <property type="evidence" value="ECO:0007669"/>
    <property type="project" value="UniProtKB-SubCell"/>
</dbReference>
<dbReference type="GO" id="GO:0005524">
    <property type="term" value="F:ATP binding"/>
    <property type="evidence" value="ECO:0007669"/>
    <property type="project" value="UniProtKB-KW"/>
</dbReference>
<evidence type="ECO:0000256" key="2">
    <source>
        <dbReference type="ARBA" id="ARBA00022553"/>
    </source>
</evidence>
<feature type="transmembrane region" description="Helical" evidence="11">
    <location>
        <begin position="709"/>
        <end position="730"/>
    </location>
</feature>
<evidence type="ECO:0000256" key="7">
    <source>
        <dbReference type="ARBA" id="ARBA00022842"/>
    </source>
</evidence>
<dbReference type="InterPro" id="IPR036412">
    <property type="entry name" value="HAD-like_sf"/>
</dbReference>
<gene>
    <name evidence="13" type="ORF">LOOC260_111150</name>
</gene>
<feature type="domain" description="P-type ATPase A" evidence="12">
    <location>
        <begin position="101"/>
        <end position="197"/>
    </location>
</feature>
<dbReference type="InterPro" id="IPR059000">
    <property type="entry name" value="ATPase_P-type_domA"/>
</dbReference>
<dbReference type="FunFam" id="3.40.50.1000:FF:000211">
    <property type="entry name" value="Plasma membrane ATPase"/>
    <property type="match status" value="1"/>
</dbReference>
<dbReference type="SFLD" id="SFLDG00002">
    <property type="entry name" value="C1.7:_P-type_atpase_like"/>
    <property type="match status" value="1"/>
</dbReference>
<dbReference type="HOGENOM" id="CLU_002360_6_4_9"/>
<evidence type="ECO:0000256" key="3">
    <source>
        <dbReference type="ARBA" id="ARBA00022692"/>
    </source>
</evidence>
<dbReference type="Pfam" id="PF00702">
    <property type="entry name" value="Hydrolase"/>
    <property type="match status" value="1"/>
</dbReference>
<dbReference type="PRINTS" id="PR00119">
    <property type="entry name" value="CATATPASE"/>
</dbReference>
<dbReference type="Gene3D" id="3.40.1110.10">
    <property type="entry name" value="Calcium-transporting ATPase, cytoplasmic domain N"/>
    <property type="match status" value="1"/>
</dbReference>
<dbReference type="SFLD" id="SFLDF00027">
    <property type="entry name" value="p-type_atpase"/>
    <property type="match status" value="1"/>
</dbReference>
<evidence type="ECO:0000256" key="9">
    <source>
        <dbReference type="ARBA" id="ARBA00022989"/>
    </source>
</evidence>
<evidence type="ECO:0000313" key="13">
    <source>
        <dbReference type="EMBL" id="BAP85654.1"/>
    </source>
</evidence>
<evidence type="ECO:0000256" key="1">
    <source>
        <dbReference type="ARBA" id="ARBA00004141"/>
    </source>
</evidence>
<dbReference type="Proteomes" id="UP000031620">
    <property type="component" value="Chromosome"/>
</dbReference>
<dbReference type="InterPro" id="IPR018303">
    <property type="entry name" value="ATPase_P-typ_P_site"/>
</dbReference>
<keyword evidence="6" id="KW-0067">ATP-binding</keyword>
<organism evidence="13 14">
    <name type="scientific">Paucilactobacillus hokkaidonensis JCM 18461</name>
    <dbReference type="NCBI Taxonomy" id="1291742"/>
    <lineage>
        <taxon>Bacteria</taxon>
        <taxon>Bacillati</taxon>
        <taxon>Bacillota</taxon>
        <taxon>Bacilli</taxon>
        <taxon>Lactobacillales</taxon>
        <taxon>Lactobacillaceae</taxon>
        <taxon>Paucilactobacillus</taxon>
    </lineage>
</organism>
<comment type="subcellular location">
    <subcellularLocation>
        <location evidence="1">Membrane</location>
        <topology evidence="1">Multi-pass membrane protein</topology>
    </subcellularLocation>
</comment>
<dbReference type="GO" id="GO:0046872">
    <property type="term" value="F:metal ion binding"/>
    <property type="evidence" value="ECO:0007669"/>
    <property type="project" value="UniProtKB-KW"/>
</dbReference>
<dbReference type="InterPro" id="IPR023298">
    <property type="entry name" value="ATPase_P-typ_TM_dom_sf"/>
</dbReference>
<dbReference type="RefSeq" id="WP_041093549.1">
    <property type="nucleotide sequence ID" value="NZ_AP014680.1"/>
</dbReference>
<dbReference type="SUPFAM" id="SSF81665">
    <property type="entry name" value="Calcium ATPase, transmembrane domain M"/>
    <property type="match status" value="1"/>
</dbReference>
<protein>
    <submittedName>
        <fullName evidence="13">P-type ATPase</fullName>
    </submittedName>
</protein>
<keyword evidence="9 11" id="KW-1133">Transmembrane helix</keyword>
<evidence type="ECO:0000256" key="11">
    <source>
        <dbReference type="SAM" id="Phobius"/>
    </source>
</evidence>
<evidence type="ECO:0000259" key="12">
    <source>
        <dbReference type="Pfam" id="PF00122"/>
    </source>
</evidence>
<keyword evidence="10 11" id="KW-0472">Membrane</keyword>
<feature type="transmembrane region" description="Helical" evidence="11">
    <location>
        <begin position="646"/>
        <end position="666"/>
    </location>
</feature>
<dbReference type="AlphaFoldDB" id="A0A0A1GXQ5"/>
<dbReference type="EMBL" id="AP014680">
    <property type="protein sequence ID" value="BAP85654.1"/>
    <property type="molecule type" value="Genomic_DNA"/>
</dbReference>
<accession>A0A0A1GXQ5</accession>
<dbReference type="Pfam" id="PF00122">
    <property type="entry name" value="E1-E2_ATPase"/>
    <property type="match status" value="1"/>
</dbReference>
<evidence type="ECO:0000256" key="4">
    <source>
        <dbReference type="ARBA" id="ARBA00022723"/>
    </source>
</evidence>
<sequence length="773" mass="84094">MFEDDSNLIGLTDIQVKKAQSKLGFNEVQLKQVGLFGATVKRLWEPTAWLLEVALILELLLGKKTQALVVLLLLLFSAIDGAIQEQRAKKAIGFLDTKLTVTTRVKRDQNWQTRAARDLVVNDLIHLRIGDIVPADATILNGDLDLDESSLTGESGNVHKKNGELIFSGTTVTNGEVIAQVAKIGRDSASGKTTELIKTAEAPGRLQTLLFTIVRYLAYLDVVLAVVLVITALIRGTSWTFLLPFLVILFIATIPVSMPSSFTVANSLEAQNLAKKDILVSGLVGIQEAASMNALLVDKTGTLTRNQSKVIAVKSFNSKFSLNQIMVAALTLTDDTNNSVIDQALKNYGHQNNIESVERKSFRPFSPVTKYSSGEVQFNGQPIKLMLGSPEALTNLTGDTTEAKQIAAMAQSGRLICVASTNQILGAIILADTPRPDSKKAVLAVQKLGVKVIMVTGDDIKTAKSVAGQVGIGPRIGTLADIQNEPDLMLFDGFANIFPADKLKIVKKLQQQGQVVGMTGDGINDAPALKQADVGIAVNSASDVVKLAARVVLTKPGLTDIVPIIDSGHRVYRRMMTWIITKLARTAELAALLTFGFIFTGFFPVSLSLIVFIVVMNDMVTLVLGTDRAWRTQIPERWNLPQLAKIAGIFTIGWLVIGFGLLWFYLQIQKLSSSQISSAMFLYLIYSAMATIWMTRVRDHFWSFAPSKAVGWMTFADIAVATTMVLAGLITAKISISIVLEVLIVTIVGMIILDQIKMVYYHHNGILGTEIQN</sequence>
<dbReference type="InterPro" id="IPR023299">
    <property type="entry name" value="ATPase_P-typ_cyto_dom_N"/>
</dbReference>
<keyword evidence="3 11" id="KW-0812">Transmembrane</keyword>
<keyword evidence="5" id="KW-0547">Nucleotide-binding</keyword>
<evidence type="ECO:0000256" key="6">
    <source>
        <dbReference type="ARBA" id="ARBA00022840"/>
    </source>
</evidence>
<dbReference type="Gene3D" id="3.40.50.1000">
    <property type="entry name" value="HAD superfamily/HAD-like"/>
    <property type="match status" value="1"/>
</dbReference>
<dbReference type="SFLD" id="SFLDS00003">
    <property type="entry name" value="Haloacid_Dehalogenase"/>
    <property type="match status" value="1"/>
</dbReference>
<dbReference type="GO" id="GO:0016887">
    <property type="term" value="F:ATP hydrolysis activity"/>
    <property type="evidence" value="ECO:0007669"/>
    <property type="project" value="InterPro"/>
</dbReference>
<dbReference type="InterPro" id="IPR001757">
    <property type="entry name" value="P_typ_ATPase"/>
</dbReference>
<evidence type="ECO:0000256" key="8">
    <source>
        <dbReference type="ARBA" id="ARBA00022967"/>
    </source>
</evidence>
<reference evidence="13 14" key="1">
    <citation type="submission" date="2014-11" db="EMBL/GenBank/DDBJ databases">
        <title>Complete genome sequence and analysis of Lactobacillus hokkaidonensis LOOC260T.</title>
        <authorList>
            <person name="Tanizawa Y."/>
            <person name="Tohno M."/>
            <person name="Kaminuma E."/>
            <person name="Nakamura Y."/>
            <person name="Arita M."/>
        </authorList>
    </citation>
    <scope>NUCLEOTIDE SEQUENCE [LARGE SCALE GENOMIC DNA]</scope>
    <source>
        <strain evidence="13 14">LOOC260</strain>
    </source>
</reference>
<evidence type="ECO:0000256" key="5">
    <source>
        <dbReference type="ARBA" id="ARBA00022741"/>
    </source>
</evidence>
<keyword evidence="8" id="KW-1278">Translocase</keyword>
<dbReference type="SUPFAM" id="SSF56784">
    <property type="entry name" value="HAD-like"/>
    <property type="match status" value="1"/>
</dbReference>
<dbReference type="PANTHER" id="PTHR42861">
    <property type="entry name" value="CALCIUM-TRANSPORTING ATPASE"/>
    <property type="match status" value="1"/>
</dbReference>
<dbReference type="InterPro" id="IPR008250">
    <property type="entry name" value="ATPase_P-typ_transduc_dom_A_sf"/>
</dbReference>
<name>A0A0A1GXQ5_9LACO</name>
<feature type="transmembrane region" description="Helical" evidence="11">
    <location>
        <begin position="583"/>
        <end position="603"/>
    </location>
</feature>
<evidence type="ECO:0000256" key="10">
    <source>
        <dbReference type="ARBA" id="ARBA00023136"/>
    </source>
</evidence>
<feature type="transmembrane region" description="Helical" evidence="11">
    <location>
        <begin position="241"/>
        <end position="265"/>
    </location>
</feature>
<dbReference type="InterPro" id="IPR044492">
    <property type="entry name" value="P_typ_ATPase_HD_dom"/>
</dbReference>
<evidence type="ECO:0000313" key="14">
    <source>
        <dbReference type="Proteomes" id="UP000031620"/>
    </source>
</evidence>
<dbReference type="PROSITE" id="PS00154">
    <property type="entry name" value="ATPASE_E1_E2"/>
    <property type="match status" value="1"/>
</dbReference>
<keyword evidence="2" id="KW-0597">Phosphoprotein</keyword>
<proteinExistence type="predicted"/>
<keyword evidence="7" id="KW-0460">Magnesium</keyword>
<feature type="transmembrane region" description="Helical" evidence="11">
    <location>
        <begin position="216"/>
        <end position="235"/>
    </location>
</feature>
<feature type="transmembrane region" description="Helical" evidence="11">
    <location>
        <begin position="678"/>
        <end position="697"/>
    </location>
</feature>
<dbReference type="Gene3D" id="1.20.1110.10">
    <property type="entry name" value="Calcium-transporting ATPase, transmembrane domain"/>
    <property type="match status" value="1"/>
</dbReference>
<dbReference type="PRINTS" id="PR00120">
    <property type="entry name" value="HATPASE"/>
</dbReference>
<feature type="transmembrane region" description="Helical" evidence="11">
    <location>
        <begin position="736"/>
        <end position="753"/>
    </location>
</feature>
<keyword evidence="4" id="KW-0479">Metal-binding</keyword>
<dbReference type="InterPro" id="IPR023214">
    <property type="entry name" value="HAD_sf"/>
</dbReference>
<dbReference type="STRING" id="1291742.LOOC260_111150"/>
<dbReference type="Gene3D" id="2.70.150.10">
    <property type="entry name" value="Calcium-transporting ATPase, cytoplasmic transduction domain A"/>
    <property type="match status" value="1"/>
</dbReference>
<dbReference type="KEGG" id="lho:LOOC260_111150"/>
<dbReference type="NCBIfam" id="TIGR01494">
    <property type="entry name" value="ATPase_P-type"/>
    <property type="match status" value="2"/>
</dbReference>
<dbReference type="SUPFAM" id="SSF81653">
    <property type="entry name" value="Calcium ATPase, transduction domain A"/>
    <property type="match status" value="1"/>
</dbReference>